<feature type="transmembrane region" description="Helical" evidence="8">
    <location>
        <begin position="371"/>
        <end position="392"/>
    </location>
</feature>
<gene>
    <name evidence="10" type="ORF">SAMN05216232_3227</name>
</gene>
<keyword evidence="11" id="KW-1185">Reference proteome</keyword>
<dbReference type="Pfam" id="PF07690">
    <property type="entry name" value="MFS_1"/>
    <property type="match status" value="1"/>
</dbReference>
<evidence type="ECO:0000256" key="8">
    <source>
        <dbReference type="SAM" id="Phobius"/>
    </source>
</evidence>
<feature type="transmembrane region" description="Helical" evidence="8">
    <location>
        <begin position="307"/>
        <end position="332"/>
    </location>
</feature>
<dbReference type="CDD" id="cd17324">
    <property type="entry name" value="MFS_NepI_like"/>
    <property type="match status" value="1"/>
</dbReference>
<name>A0A1H9IIY7_9BACI</name>
<evidence type="ECO:0000256" key="2">
    <source>
        <dbReference type="ARBA" id="ARBA00008335"/>
    </source>
</evidence>
<evidence type="ECO:0000256" key="6">
    <source>
        <dbReference type="ARBA" id="ARBA00022989"/>
    </source>
</evidence>
<comment type="similarity">
    <text evidence="2">Belongs to the major facilitator superfamily.</text>
</comment>
<dbReference type="SUPFAM" id="SSF103473">
    <property type="entry name" value="MFS general substrate transporter"/>
    <property type="match status" value="1"/>
</dbReference>
<dbReference type="PROSITE" id="PS00216">
    <property type="entry name" value="SUGAR_TRANSPORT_1"/>
    <property type="match status" value="1"/>
</dbReference>
<comment type="caution">
    <text evidence="10">The sequence shown here is derived from an EMBL/GenBank/DDBJ whole genome shotgun (WGS) entry which is preliminary data.</text>
</comment>
<dbReference type="PANTHER" id="PTHR43271">
    <property type="entry name" value="BLL2771 PROTEIN"/>
    <property type="match status" value="1"/>
</dbReference>
<dbReference type="EMBL" id="FOEH01000005">
    <property type="protein sequence ID" value="SEQ74526.1"/>
    <property type="molecule type" value="Genomic_DNA"/>
</dbReference>
<feature type="transmembrane region" description="Helical" evidence="8">
    <location>
        <begin position="344"/>
        <end position="365"/>
    </location>
</feature>
<keyword evidence="7 8" id="KW-0472">Membrane</keyword>
<evidence type="ECO:0000256" key="3">
    <source>
        <dbReference type="ARBA" id="ARBA00022448"/>
    </source>
</evidence>
<feature type="transmembrane region" description="Helical" evidence="8">
    <location>
        <begin position="257"/>
        <end position="274"/>
    </location>
</feature>
<keyword evidence="5 8" id="KW-0812">Transmembrane</keyword>
<organism evidence="10 11">
    <name type="scientific">Virgibacillus subterraneus</name>
    <dbReference type="NCBI Taxonomy" id="621109"/>
    <lineage>
        <taxon>Bacteria</taxon>
        <taxon>Bacillati</taxon>
        <taxon>Bacillota</taxon>
        <taxon>Bacilli</taxon>
        <taxon>Bacillales</taxon>
        <taxon>Bacillaceae</taxon>
        <taxon>Virgibacillus</taxon>
    </lineage>
</organism>
<sequence>MTAMTSMPKHVEPNYNLITFLLFWCALIVVSSVYVTTPLIGVFVKEFQVTQTTAAWTGSIFSLFYAVGFLVLGPLADRYGRKQMIVFGLGVLSLVTFAIGFVNHLIWLIILRALQGFISAAFAPAALAYVFDVFPKRKLVTTIGFTSFGFLTAGIFGQVVAGFIDQTFDWHFVFILFGGLYLVSLLAVAKILPTTKSENTPISMAYHIKQVKKIFAQKNFRLCYVITIMLLLTFIGMYTALGDYLKNAPFYLRDKEILYVRTAGLAGMILSPFTGFLAKKLGLLVVLRVGLAVSVGGLVMLGVDTNLPVIICMSVVYVAGISLTFPAIMTLIGEWSGNIRAIAASIYTFILFIGASLGPIVTSGLMQTGSFFITFVVLALLLSGGLVASFFIRS</sequence>
<keyword evidence="3" id="KW-0813">Transport</keyword>
<comment type="subcellular location">
    <subcellularLocation>
        <location evidence="1">Cell membrane</location>
        <topology evidence="1">Multi-pass membrane protein</topology>
    </subcellularLocation>
</comment>
<evidence type="ECO:0000256" key="1">
    <source>
        <dbReference type="ARBA" id="ARBA00004651"/>
    </source>
</evidence>
<dbReference type="InterPro" id="IPR036259">
    <property type="entry name" value="MFS_trans_sf"/>
</dbReference>
<evidence type="ECO:0000313" key="11">
    <source>
        <dbReference type="Proteomes" id="UP000198733"/>
    </source>
</evidence>
<feature type="transmembrane region" description="Helical" evidence="8">
    <location>
        <begin position="113"/>
        <end position="131"/>
    </location>
</feature>
<feature type="transmembrane region" description="Helical" evidence="8">
    <location>
        <begin position="21"/>
        <end position="41"/>
    </location>
</feature>
<dbReference type="PANTHER" id="PTHR43271:SF2">
    <property type="entry name" value="BLL2771 PROTEIN"/>
    <property type="match status" value="1"/>
</dbReference>
<dbReference type="Gene3D" id="1.20.1250.20">
    <property type="entry name" value="MFS general substrate transporter like domains"/>
    <property type="match status" value="1"/>
</dbReference>
<feature type="transmembrane region" description="Helical" evidence="8">
    <location>
        <begin position="84"/>
        <end position="107"/>
    </location>
</feature>
<evidence type="ECO:0000256" key="5">
    <source>
        <dbReference type="ARBA" id="ARBA00022692"/>
    </source>
</evidence>
<keyword evidence="4" id="KW-1003">Cell membrane</keyword>
<feature type="transmembrane region" description="Helical" evidence="8">
    <location>
        <begin position="170"/>
        <end position="189"/>
    </location>
</feature>
<feature type="transmembrane region" description="Helical" evidence="8">
    <location>
        <begin position="53"/>
        <end position="72"/>
    </location>
</feature>
<dbReference type="InterPro" id="IPR011701">
    <property type="entry name" value="MFS"/>
</dbReference>
<protein>
    <submittedName>
        <fullName evidence="10">Predicted arabinose efflux permease, MFS family</fullName>
    </submittedName>
</protein>
<dbReference type="Proteomes" id="UP000198733">
    <property type="component" value="Unassembled WGS sequence"/>
</dbReference>
<reference evidence="10 11" key="1">
    <citation type="submission" date="2016-10" db="EMBL/GenBank/DDBJ databases">
        <authorList>
            <person name="Varghese N."/>
            <person name="Submissions S."/>
        </authorList>
    </citation>
    <scope>NUCLEOTIDE SEQUENCE [LARGE SCALE GENOMIC DNA]</scope>
    <source>
        <strain evidence="10 11">CGMCC 1.7734</strain>
    </source>
</reference>
<evidence type="ECO:0000313" key="10">
    <source>
        <dbReference type="EMBL" id="SEQ74526.1"/>
    </source>
</evidence>
<dbReference type="PROSITE" id="PS50850">
    <property type="entry name" value="MFS"/>
    <property type="match status" value="1"/>
</dbReference>
<evidence type="ECO:0000256" key="7">
    <source>
        <dbReference type="ARBA" id="ARBA00023136"/>
    </source>
</evidence>
<evidence type="ECO:0000259" key="9">
    <source>
        <dbReference type="PROSITE" id="PS50850"/>
    </source>
</evidence>
<feature type="domain" description="Major facilitator superfamily (MFS) profile" evidence="9">
    <location>
        <begin position="18"/>
        <end position="394"/>
    </location>
</feature>
<keyword evidence="6 8" id="KW-1133">Transmembrane helix</keyword>
<accession>A0A1H9IIY7</accession>
<feature type="transmembrane region" description="Helical" evidence="8">
    <location>
        <begin position="143"/>
        <end position="164"/>
    </location>
</feature>
<evidence type="ECO:0000256" key="4">
    <source>
        <dbReference type="ARBA" id="ARBA00022475"/>
    </source>
</evidence>
<feature type="transmembrane region" description="Helical" evidence="8">
    <location>
        <begin position="281"/>
        <end position="301"/>
    </location>
</feature>
<feature type="transmembrane region" description="Helical" evidence="8">
    <location>
        <begin position="222"/>
        <end position="245"/>
    </location>
</feature>
<dbReference type="InterPro" id="IPR005829">
    <property type="entry name" value="Sugar_transporter_CS"/>
</dbReference>
<dbReference type="InterPro" id="IPR020846">
    <property type="entry name" value="MFS_dom"/>
</dbReference>
<proteinExistence type="inferred from homology"/>